<dbReference type="Proteomes" id="UP001222325">
    <property type="component" value="Unassembled WGS sequence"/>
</dbReference>
<name>A0AAD6UDS9_9AGAR</name>
<dbReference type="EMBL" id="JARJCN010000007">
    <property type="protein sequence ID" value="KAJ7099358.1"/>
    <property type="molecule type" value="Genomic_DNA"/>
</dbReference>
<comment type="caution">
    <text evidence="1">The sequence shown here is derived from an EMBL/GenBank/DDBJ whole genome shotgun (WGS) entry which is preliminary data.</text>
</comment>
<keyword evidence="2" id="KW-1185">Reference proteome</keyword>
<evidence type="ECO:0000313" key="1">
    <source>
        <dbReference type="EMBL" id="KAJ7099358.1"/>
    </source>
</evidence>
<evidence type="ECO:0000313" key="2">
    <source>
        <dbReference type="Proteomes" id="UP001222325"/>
    </source>
</evidence>
<dbReference type="AlphaFoldDB" id="A0AAD6UDS9"/>
<proteinExistence type="predicted"/>
<reference evidence="1" key="1">
    <citation type="submission" date="2023-03" db="EMBL/GenBank/DDBJ databases">
        <title>Massive genome expansion in bonnet fungi (Mycena s.s.) driven by repeated elements and novel gene families across ecological guilds.</title>
        <authorList>
            <consortium name="Lawrence Berkeley National Laboratory"/>
            <person name="Harder C.B."/>
            <person name="Miyauchi S."/>
            <person name="Viragh M."/>
            <person name="Kuo A."/>
            <person name="Thoen E."/>
            <person name="Andreopoulos B."/>
            <person name="Lu D."/>
            <person name="Skrede I."/>
            <person name="Drula E."/>
            <person name="Henrissat B."/>
            <person name="Morin E."/>
            <person name="Kohler A."/>
            <person name="Barry K."/>
            <person name="LaButti K."/>
            <person name="Morin E."/>
            <person name="Salamov A."/>
            <person name="Lipzen A."/>
            <person name="Mereny Z."/>
            <person name="Hegedus B."/>
            <person name="Baldrian P."/>
            <person name="Stursova M."/>
            <person name="Weitz H."/>
            <person name="Taylor A."/>
            <person name="Grigoriev I.V."/>
            <person name="Nagy L.G."/>
            <person name="Martin F."/>
            <person name="Kauserud H."/>
        </authorList>
    </citation>
    <scope>NUCLEOTIDE SEQUENCE</scope>
    <source>
        <strain evidence="1">CBHHK173m</strain>
    </source>
</reference>
<accession>A0AAD6UDS9</accession>
<organism evidence="1 2">
    <name type="scientific">Mycena belliarum</name>
    <dbReference type="NCBI Taxonomy" id="1033014"/>
    <lineage>
        <taxon>Eukaryota</taxon>
        <taxon>Fungi</taxon>
        <taxon>Dikarya</taxon>
        <taxon>Basidiomycota</taxon>
        <taxon>Agaricomycotina</taxon>
        <taxon>Agaricomycetes</taxon>
        <taxon>Agaricomycetidae</taxon>
        <taxon>Agaricales</taxon>
        <taxon>Marasmiineae</taxon>
        <taxon>Mycenaceae</taxon>
        <taxon>Mycena</taxon>
    </lineage>
</organism>
<protein>
    <submittedName>
        <fullName evidence="1">Uncharacterized protein</fullName>
    </submittedName>
</protein>
<sequence length="180" mass="21023">MSRLPADFTSFYRLFLRTSSASVLHQPRAVKSLRKLWRPTFDDAARTTARLQTDELSALDRSDMETWLKIWHRRMDNTLAMLYTSSKTRGLSHRLTRNLALLLRGEQVRINGRRVLNWKPELPASAAQYQSTYLNPEIIAEQKRQAEQAHGWDALEEVIRMAEGRNELLLGRISLKRNKY</sequence>
<gene>
    <name evidence="1" type="ORF">B0H15DRAFT_543879</name>
</gene>